<dbReference type="EMBL" id="UYRU01046592">
    <property type="protein sequence ID" value="VDN09202.1"/>
    <property type="molecule type" value="Genomic_DNA"/>
</dbReference>
<sequence length="122" mass="13877">MKLWKSNRGNGQQQQQEDENRKHQVTNENEASDLDFYERIDVATTSRVESSTKPNAVVDKGLGSRRLDNVWLLPDIPFPSEEISGLHGVETAERVRSFPLPPTPKVREVNAPGHHIRDFVYA</sequence>
<dbReference type="Proteomes" id="UP000281553">
    <property type="component" value="Unassembled WGS sequence"/>
</dbReference>
<organism evidence="2 3">
    <name type="scientific">Dibothriocephalus latus</name>
    <name type="common">Fish tapeworm</name>
    <name type="synonym">Diphyllobothrium latum</name>
    <dbReference type="NCBI Taxonomy" id="60516"/>
    <lineage>
        <taxon>Eukaryota</taxon>
        <taxon>Metazoa</taxon>
        <taxon>Spiralia</taxon>
        <taxon>Lophotrochozoa</taxon>
        <taxon>Platyhelminthes</taxon>
        <taxon>Cestoda</taxon>
        <taxon>Eucestoda</taxon>
        <taxon>Diphyllobothriidea</taxon>
        <taxon>Diphyllobothriidae</taxon>
        <taxon>Dibothriocephalus</taxon>
    </lineage>
</organism>
<keyword evidence="3" id="KW-1185">Reference proteome</keyword>
<evidence type="ECO:0000256" key="1">
    <source>
        <dbReference type="SAM" id="MobiDB-lite"/>
    </source>
</evidence>
<proteinExistence type="predicted"/>
<evidence type="ECO:0000313" key="3">
    <source>
        <dbReference type="Proteomes" id="UP000281553"/>
    </source>
</evidence>
<protein>
    <submittedName>
        <fullName evidence="2">Uncharacterized protein</fullName>
    </submittedName>
</protein>
<gene>
    <name evidence="2" type="ORF">DILT_LOCUS5033</name>
</gene>
<dbReference type="AlphaFoldDB" id="A0A3P7NLH7"/>
<accession>A0A3P7NLH7</accession>
<name>A0A3P7NLH7_DIBLA</name>
<reference evidence="2 3" key="1">
    <citation type="submission" date="2018-11" db="EMBL/GenBank/DDBJ databases">
        <authorList>
            <consortium name="Pathogen Informatics"/>
        </authorList>
    </citation>
    <scope>NUCLEOTIDE SEQUENCE [LARGE SCALE GENOMIC DNA]</scope>
</reference>
<feature type="region of interest" description="Disordered" evidence="1">
    <location>
        <begin position="1"/>
        <end position="36"/>
    </location>
</feature>
<dbReference type="OrthoDB" id="10448275at2759"/>
<evidence type="ECO:0000313" key="2">
    <source>
        <dbReference type="EMBL" id="VDN09202.1"/>
    </source>
</evidence>